<reference evidence="2" key="1">
    <citation type="submission" date="2017-09" db="EMBL/GenBank/DDBJ databases">
        <title>Contemporary evolution of a Lepidopteran species, Heliothis virescens, in response to modern agricultural practices.</title>
        <authorList>
            <person name="Fritz M.L."/>
            <person name="Deyonke A.M."/>
            <person name="Papanicolaou A."/>
            <person name="Micinski S."/>
            <person name="Westbrook J."/>
            <person name="Gould F."/>
        </authorList>
    </citation>
    <scope>NUCLEOTIDE SEQUENCE [LARGE SCALE GENOMIC DNA]</scope>
    <source>
        <strain evidence="2">HvINT-</strain>
        <tissue evidence="2">Whole body</tissue>
    </source>
</reference>
<proteinExistence type="predicted"/>
<dbReference type="AlphaFoldDB" id="A0A2A4J0U3"/>
<evidence type="ECO:0000313" key="2">
    <source>
        <dbReference type="EMBL" id="PCG65060.1"/>
    </source>
</evidence>
<keyword evidence="1" id="KW-0732">Signal</keyword>
<evidence type="ECO:0000256" key="1">
    <source>
        <dbReference type="SAM" id="SignalP"/>
    </source>
</evidence>
<sequence length="232" mass="26112">MYRSALTVTILVLVGAPTGRRAAQNTAETGMPNKAQAPVTRAPGTRIYPRRAQHDETSSYVGDSYVSLRDKLLYSLTNGESTEEQQGYTYNSYYAPSRVNFHDIYSNRLAMLADDPASTTSKDYDSFHLQNMPTKFVEFHPKTQTVPPITTPTPLYLLNSSLIKTTTESHISKIPSTTSTTTEEPEESSVRVIPIKINYQRGVLDLLFPAARVRTFKSVFDTFRKLMSHTFR</sequence>
<accession>A0A2A4J0U3</accession>
<dbReference type="EMBL" id="NWSH01004476">
    <property type="protein sequence ID" value="PCG65060.1"/>
    <property type="molecule type" value="Genomic_DNA"/>
</dbReference>
<feature type="signal peptide" evidence="1">
    <location>
        <begin position="1"/>
        <end position="22"/>
    </location>
</feature>
<comment type="caution">
    <text evidence="2">The sequence shown here is derived from an EMBL/GenBank/DDBJ whole genome shotgun (WGS) entry which is preliminary data.</text>
</comment>
<gene>
    <name evidence="2" type="ORF">B5V51_9748</name>
</gene>
<protein>
    <submittedName>
        <fullName evidence="2">Uncharacterized protein</fullName>
    </submittedName>
</protein>
<organism evidence="2">
    <name type="scientific">Heliothis virescens</name>
    <name type="common">Tobacco budworm moth</name>
    <dbReference type="NCBI Taxonomy" id="7102"/>
    <lineage>
        <taxon>Eukaryota</taxon>
        <taxon>Metazoa</taxon>
        <taxon>Ecdysozoa</taxon>
        <taxon>Arthropoda</taxon>
        <taxon>Hexapoda</taxon>
        <taxon>Insecta</taxon>
        <taxon>Pterygota</taxon>
        <taxon>Neoptera</taxon>
        <taxon>Endopterygota</taxon>
        <taxon>Lepidoptera</taxon>
        <taxon>Glossata</taxon>
        <taxon>Ditrysia</taxon>
        <taxon>Noctuoidea</taxon>
        <taxon>Noctuidae</taxon>
        <taxon>Heliothinae</taxon>
        <taxon>Heliothis</taxon>
    </lineage>
</organism>
<name>A0A2A4J0U3_HELVI</name>
<feature type="chain" id="PRO_5012042704" evidence="1">
    <location>
        <begin position="23"/>
        <end position="232"/>
    </location>
</feature>